<organism evidence="1 2">
    <name type="scientific">Croceivirga thetidis</name>
    <dbReference type="NCBI Taxonomy" id="2721623"/>
    <lineage>
        <taxon>Bacteria</taxon>
        <taxon>Pseudomonadati</taxon>
        <taxon>Bacteroidota</taxon>
        <taxon>Flavobacteriia</taxon>
        <taxon>Flavobacteriales</taxon>
        <taxon>Flavobacteriaceae</taxon>
        <taxon>Croceivirga</taxon>
    </lineage>
</organism>
<comment type="caution">
    <text evidence="1">The sequence shown here is derived from an EMBL/GenBank/DDBJ whole genome shotgun (WGS) entry which is preliminary data.</text>
</comment>
<dbReference type="Proteomes" id="UP000718451">
    <property type="component" value="Unassembled WGS sequence"/>
</dbReference>
<reference evidence="1 2" key="1">
    <citation type="submission" date="2020-04" db="EMBL/GenBank/DDBJ databases">
        <authorList>
            <person name="Yoon J."/>
        </authorList>
    </citation>
    <scope>NUCLEOTIDE SEQUENCE [LARGE SCALE GENOMIC DNA]</scope>
    <source>
        <strain evidence="1 2">DJ-13</strain>
    </source>
</reference>
<name>A0ABX1GRU1_9FLAO</name>
<dbReference type="RefSeq" id="WP_168552535.1">
    <property type="nucleotide sequence ID" value="NZ_JAAWWL010000002.1"/>
</dbReference>
<keyword evidence="2" id="KW-1185">Reference proteome</keyword>
<sequence length="482" mass="53702">MSQASKIIISFLVKLIVLAVFLIPSDSNAQRRSTSVNINSNGKTTISIKNGLGNNFAIEYKGEIELANDDSDIVSISRGGYFEIKKTAFGSRRKVFIEPNGSGGLIKKYYTGGSQQSFDPEGKKWLSEVLFEVVRTTTLGAEKRVDRIYKKEGYYPVLKFVDEISSDHVKSRYLKLLLEKKLDERGLIGALKRVADIDSDHHKAEILKHSSRAFLTSEAVTASYIETTGKINSDHHKAEVLKRSIEDRAISDNQMKALFQITDDINSDHHKASVLTKVLNSRTLNAENTKLLIATANSINSDHHKANVLKRALSSKELSSSSYHTLISSMDNINSDHHMASVFNELLRNNLNDEALAHLLKQVKQNISSDMHQATVLKKVVQEQDVKGVMDSFLSALQSVNSDHHKAEVFKALARHSYSDNDLISILETTKNINSDHHHAEILIAFAPMVRGKSERVLDAYHDSSDAISSDAHLGRTLKALR</sequence>
<proteinExistence type="predicted"/>
<dbReference type="EMBL" id="JAAWWL010000002">
    <property type="protein sequence ID" value="NKI32324.1"/>
    <property type="molecule type" value="Genomic_DNA"/>
</dbReference>
<evidence type="ECO:0008006" key="3">
    <source>
        <dbReference type="Google" id="ProtNLM"/>
    </source>
</evidence>
<protein>
    <recommendedName>
        <fullName evidence="3">HEAT repeat domain-containing protein</fullName>
    </recommendedName>
</protein>
<accession>A0ABX1GRU1</accession>
<evidence type="ECO:0000313" key="1">
    <source>
        <dbReference type="EMBL" id="NKI32324.1"/>
    </source>
</evidence>
<gene>
    <name evidence="1" type="ORF">HCU67_10250</name>
</gene>
<evidence type="ECO:0000313" key="2">
    <source>
        <dbReference type="Proteomes" id="UP000718451"/>
    </source>
</evidence>